<reference evidence="1 2" key="1">
    <citation type="submission" date="2018-10" db="EMBL/GenBank/DDBJ databases">
        <title>Genomic Encyclopedia of Archaeal and Bacterial Type Strains, Phase II (KMG-II): from individual species to whole genera.</title>
        <authorList>
            <person name="Goeker M."/>
        </authorList>
    </citation>
    <scope>NUCLEOTIDE SEQUENCE [LARGE SCALE GENOMIC DNA]</scope>
    <source>
        <strain evidence="1 2">DSM 29317</strain>
    </source>
</reference>
<organism evidence="1 2">
    <name type="scientific">Ruegeria conchae</name>
    <dbReference type="NCBI Taxonomy" id="981384"/>
    <lineage>
        <taxon>Bacteria</taxon>
        <taxon>Pseudomonadati</taxon>
        <taxon>Pseudomonadota</taxon>
        <taxon>Alphaproteobacteria</taxon>
        <taxon>Rhodobacterales</taxon>
        <taxon>Roseobacteraceae</taxon>
        <taxon>Ruegeria</taxon>
    </lineage>
</organism>
<dbReference type="Proteomes" id="UP000271700">
    <property type="component" value="Unassembled WGS sequence"/>
</dbReference>
<dbReference type="AlphaFoldDB" id="A0A497ZGA5"/>
<dbReference type="STRING" id="981384.GCA_000192475_02355"/>
<name>A0A497ZGA5_9RHOB</name>
<dbReference type="RefSeq" id="WP_010441626.1">
    <property type="nucleotide sequence ID" value="NZ_AEYW01000012.1"/>
</dbReference>
<sequence>MPSTHQPRIFNTVNLTDFDTNGQTSTVGEPTVSNNGNQILATGNWYASRSLDGGQSWSHMSPFTLFPPADGGFCCDQTTIYDPSRDLLIWLLQYIEQNGTNTLRVAVKQGRTLGNDNWNLWDFTPAGIDPSWNGEWFDYNHVSLSENYLYAGTNVFSASSNLFRRCVILRISLDELAAAAGLSFDIFETQHNFSLRCVQGASGSMYFASHNSNSQIRVFRWPENSPDVEEFDIDVTPWFAGSYSAPTVGGGDWMSRTDPRIMAGWLGRGALGFMWTANQQANRPNPFVRTVRIDEATMSLIDEPDIWNDQIAFSYPSTAVNRFGDVGLSIFAGGGNLHPSHVIGTYDDIDGVWRLSLARQGTHTPSLGKWGDYTNCAEIADDGFTWLAAGYTLQGGSTQSDIEPTMTWFSQQRYDAPRRHPPAIV</sequence>
<evidence type="ECO:0000313" key="2">
    <source>
        <dbReference type="Proteomes" id="UP000271700"/>
    </source>
</evidence>
<proteinExistence type="predicted"/>
<keyword evidence="2" id="KW-1185">Reference proteome</keyword>
<dbReference type="OrthoDB" id="1396201at2"/>
<protein>
    <submittedName>
        <fullName evidence="1">Uncharacterized protein</fullName>
    </submittedName>
</protein>
<dbReference type="EMBL" id="RCCT01000003">
    <property type="protein sequence ID" value="RLK07631.1"/>
    <property type="molecule type" value="Genomic_DNA"/>
</dbReference>
<comment type="caution">
    <text evidence="1">The sequence shown here is derived from an EMBL/GenBank/DDBJ whole genome shotgun (WGS) entry which is preliminary data.</text>
</comment>
<accession>A0A497ZGA5</accession>
<gene>
    <name evidence="1" type="ORF">CLV75_2758</name>
</gene>
<evidence type="ECO:0000313" key="1">
    <source>
        <dbReference type="EMBL" id="RLK07631.1"/>
    </source>
</evidence>